<dbReference type="InterPro" id="IPR050267">
    <property type="entry name" value="Anti-sigma-factor_SerPK"/>
</dbReference>
<feature type="region of interest" description="Disordered" evidence="2">
    <location>
        <begin position="1"/>
        <end position="24"/>
    </location>
</feature>
<keyword evidence="1" id="KW-0723">Serine/threonine-protein kinase</keyword>
<dbReference type="Proteomes" id="UP001501231">
    <property type="component" value="Unassembled WGS sequence"/>
</dbReference>
<comment type="caution">
    <text evidence="4">The sequence shown here is derived from an EMBL/GenBank/DDBJ whole genome shotgun (WGS) entry which is preliminary data.</text>
</comment>
<dbReference type="Pfam" id="PF13581">
    <property type="entry name" value="HATPase_c_2"/>
    <property type="match status" value="1"/>
</dbReference>
<feature type="domain" description="Histidine kinase/HSP90-like ATPase" evidence="3">
    <location>
        <begin position="23"/>
        <end position="140"/>
    </location>
</feature>
<organism evidence="4 5">
    <name type="scientific">Actinomadura vinacea</name>
    <dbReference type="NCBI Taxonomy" id="115336"/>
    <lineage>
        <taxon>Bacteria</taxon>
        <taxon>Bacillati</taxon>
        <taxon>Actinomycetota</taxon>
        <taxon>Actinomycetes</taxon>
        <taxon>Streptosporangiales</taxon>
        <taxon>Thermomonosporaceae</taxon>
        <taxon>Actinomadura</taxon>
    </lineage>
</organism>
<keyword evidence="1" id="KW-0808">Transferase</keyword>
<feature type="compositionally biased region" description="Basic and acidic residues" evidence="2">
    <location>
        <begin position="10"/>
        <end position="19"/>
    </location>
</feature>
<dbReference type="PANTHER" id="PTHR35526">
    <property type="entry name" value="ANTI-SIGMA-F FACTOR RSBW-RELATED"/>
    <property type="match status" value="1"/>
</dbReference>
<reference evidence="5" key="1">
    <citation type="journal article" date="2019" name="Int. J. Syst. Evol. Microbiol.">
        <title>The Global Catalogue of Microorganisms (GCM) 10K type strain sequencing project: providing services to taxonomists for standard genome sequencing and annotation.</title>
        <authorList>
            <consortium name="The Broad Institute Genomics Platform"/>
            <consortium name="The Broad Institute Genome Sequencing Center for Infectious Disease"/>
            <person name="Wu L."/>
            <person name="Ma J."/>
        </authorList>
    </citation>
    <scope>NUCLEOTIDE SEQUENCE [LARGE SCALE GENOMIC DNA]</scope>
    <source>
        <strain evidence="5">JCM 3325</strain>
    </source>
</reference>
<keyword evidence="4" id="KW-0547">Nucleotide-binding</keyword>
<evidence type="ECO:0000256" key="2">
    <source>
        <dbReference type="SAM" id="MobiDB-lite"/>
    </source>
</evidence>
<evidence type="ECO:0000313" key="4">
    <source>
        <dbReference type="EMBL" id="GAA2439966.1"/>
    </source>
</evidence>
<protein>
    <submittedName>
        <fullName evidence="4">ATP-binding protein</fullName>
    </submittedName>
</protein>
<dbReference type="InterPro" id="IPR036890">
    <property type="entry name" value="HATPase_C_sf"/>
</dbReference>
<sequence>MTANGLGVEGRGRQDERAASWELPAEPGSAAAARALTGQALREWRVNDQGDVDDIVLMVDELVTNAIVHGRGGVRLRLRLEDTLLLAEIGDDHPASPTPPGPGHAVLEWAEDGRGLLLVGALATAFGTRPEARGKTVWFSRALSAVDGRHTATDVPPAEAASVSSP</sequence>
<evidence type="ECO:0000313" key="5">
    <source>
        <dbReference type="Proteomes" id="UP001501231"/>
    </source>
</evidence>
<dbReference type="RefSeq" id="WP_344594041.1">
    <property type="nucleotide sequence ID" value="NZ_BAAARW010000024.1"/>
</dbReference>
<gene>
    <name evidence="4" type="ORF">GCM10010191_64200</name>
</gene>
<keyword evidence="4" id="KW-0067">ATP-binding</keyword>
<proteinExistence type="predicted"/>
<dbReference type="SUPFAM" id="SSF55874">
    <property type="entry name" value="ATPase domain of HSP90 chaperone/DNA topoisomerase II/histidine kinase"/>
    <property type="match status" value="1"/>
</dbReference>
<dbReference type="Gene3D" id="3.30.565.10">
    <property type="entry name" value="Histidine kinase-like ATPase, C-terminal domain"/>
    <property type="match status" value="1"/>
</dbReference>
<dbReference type="CDD" id="cd16936">
    <property type="entry name" value="HATPase_RsbW-like"/>
    <property type="match status" value="1"/>
</dbReference>
<keyword evidence="1" id="KW-0418">Kinase</keyword>
<dbReference type="InterPro" id="IPR003594">
    <property type="entry name" value="HATPase_dom"/>
</dbReference>
<dbReference type="EMBL" id="BAAARW010000024">
    <property type="protein sequence ID" value="GAA2439966.1"/>
    <property type="molecule type" value="Genomic_DNA"/>
</dbReference>
<accession>A0ABP5X266</accession>
<name>A0ABP5X266_9ACTN</name>
<dbReference type="GO" id="GO:0005524">
    <property type="term" value="F:ATP binding"/>
    <property type="evidence" value="ECO:0007669"/>
    <property type="project" value="UniProtKB-KW"/>
</dbReference>
<evidence type="ECO:0000256" key="1">
    <source>
        <dbReference type="ARBA" id="ARBA00022527"/>
    </source>
</evidence>
<keyword evidence="5" id="KW-1185">Reference proteome</keyword>
<dbReference type="PANTHER" id="PTHR35526:SF3">
    <property type="entry name" value="ANTI-SIGMA-F FACTOR RSBW"/>
    <property type="match status" value="1"/>
</dbReference>
<evidence type="ECO:0000259" key="3">
    <source>
        <dbReference type="Pfam" id="PF13581"/>
    </source>
</evidence>